<evidence type="ECO:0000313" key="3">
    <source>
        <dbReference type="Proteomes" id="UP000724148"/>
    </source>
</evidence>
<proteinExistence type="predicted"/>
<sequence>MKRQYTLEFVSATAGIPLVILGALEAEDYKFIGSLIYALRHGERYAHFLGILDASFREALERGWEIYALGEARTVFAPRHLRDAFGALYEKHSFILTASLAGLIIGVYIVYQFLFLVRGPDFAVFHPREEYLIVHEPFVDFWGNVANDVKLSINHRPMNIKDNGFRERLYLTEGVNRIEIEATNARGKSAYRETYVVYPVTSENNSGSIPLENGKLRALVRM</sequence>
<organism evidence="2 3">
    <name type="scientific">Candidatus Sungiibacteriota bacterium</name>
    <dbReference type="NCBI Taxonomy" id="2750080"/>
    <lineage>
        <taxon>Bacteria</taxon>
        <taxon>Candidatus Sungiibacteriota</taxon>
    </lineage>
</organism>
<dbReference type="EMBL" id="JACOZA010000095">
    <property type="protein sequence ID" value="MBI2097257.1"/>
    <property type="molecule type" value="Genomic_DNA"/>
</dbReference>
<dbReference type="GO" id="GO:0003677">
    <property type="term" value="F:DNA binding"/>
    <property type="evidence" value="ECO:0007669"/>
    <property type="project" value="InterPro"/>
</dbReference>
<dbReference type="InterPro" id="IPR010982">
    <property type="entry name" value="Lambda_DNA-bd_dom_sf"/>
</dbReference>
<evidence type="ECO:0000313" key="2">
    <source>
        <dbReference type="EMBL" id="MBI2097257.1"/>
    </source>
</evidence>
<dbReference type="AlphaFoldDB" id="A0A931WPG5"/>
<dbReference type="Proteomes" id="UP000724148">
    <property type="component" value="Unassembled WGS sequence"/>
</dbReference>
<keyword evidence="1" id="KW-0472">Membrane</keyword>
<name>A0A931WPG5_9BACT</name>
<keyword evidence="1" id="KW-0812">Transmembrane</keyword>
<gene>
    <name evidence="2" type="ORF">HYT40_03910</name>
</gene>
<evidence type="ECO:0000256" key="1">
    <source>
        <dbReference type="SAM" id="Phobius"/>
    </source>
</evidence>
<protein>
    <submittedName>
        <fullName evidence="2">Helix-turn-helix domain-containing protein</fullName>
    </submittedName>
</protein>
<dbReference type="InterPro" id="IPR013783">
    <property type="entry name" value="Ig-like_fold"/>
</dbReference>
<accession>A0A931WPG5</accession>
<dbReference type="Gene3D" id="1.10.260.40">
    <property type="entry name" value="lambda repressor-like DNA-binding domains"/>
    <property type="match status" value="1"/>
</dbReference>
<dbReference type="Pfam" id="PF13413">
    <property type="entry name" value="HTH_25"/>
    <property type="match status" value="1"/>
</dbReference>
<comment type="caution">
    <text evidence="2">The sequence shown here is derived from an EMBL/GenBank/DDBJ whole genome shotgun (WGS) entry which is preliminary data.</text>
</comment>
<reference evidence="2" key="1">
    <citation type="submission" date="2020-07" db="EMBL/GenBank/DDBJ databases">
        <title>Huge and variable diversity of episymbiotic CPR bacteria and DPANN archaea in groundwater ecosystems.</title>
        <authorList>
            <person name="He C.Y."/>
            <person name="Keren R."/>
            <person name="Whittaker M."/>
            <person name="Farag I.F."/>
            <person name="Doudna J."/>
            <person name="Cate J.H.D."/>
            <person name="Banfield J.F."/>
        </authorList>
    </citation>
    <scope>NUCLEOTIDE SEQUENCE</scope>
    <source>
        <strain evidence="2">NC_groundwater_193_Ag_S-0.1um_51_7</strain>
    </source>
</reference>
<dbReference type="Gene3D" id="2.60.40.10">
    <property type="entry name" value="Immunoglobulins"/>
    <property type="match status" value="1"/>
</dbReference>
<keyword evidence="1" id="KW-1133">Transmembrane helix</keyword>
<feature type="transmembrane region" description="Helical" evidence="1">
    <location>
        <begin position="94"/>
        <end position="117"/>
    </location>
</feature>